<dbReference type="InterPro" id="IPR000594">
    <property type="entry name" value="ThiF_NAD_FAD-bd"/>
</dbReference>
<dbReference type="EMBL" id="AP025314">
    <property type="protein sequence ID" value="BDD10045.1"/>
    <property type="molecule type" value="Genomic_DNA"/>
</dbReference>
<evidence type="ECO:0000256" key="12">
    <source>
        <dbReference type="ARBA" id="ARBA00078531"/>
    </source>
</evidence>
<feature type="domain" description="Rhodanese" evidence="13">
    <location>
        <begin position="283"/>
        <end position="374"/>
    </location>
</feature>
<evidence type="ECO:0000256" key="9">
    <source>
        <dbReference type="ARBA" id="ARBA00073635"/>
    </source>
</evidence>
<evidence type="ECO:0000256" key="5">
    <source>
        <dbReference type="ARBA" id="ARBA00052218"/>
    </source>
</evidence>
<evidence type="ECO:0000256" key="7">
    <source>
        <dbReference type="ARBA" id="ARBA00063809"/>
    </source>
</evidence>
<dbReference type="Gene3D" id="3.40.50.720">
    <property type="entry name" value="NAD(P)-binding Rossmann-like Domain"/>
    <property type="match status" value="1"/>
</dbReference>
<dbReference type="PROSITE" id="PS50206">
    <property type="entry name" value="RHODANESE_3"/>
    <property type="match status" value="1"/>
</dbReference>
<evidence type="ECO:0000256" key="1">
    <source>
        <dbReference type="ARBA" id="ARBA00009919"/>
    </source>
</evidence>
<evidence type="ECO:0000256" key="3">
    <source>
        <dbReference type="ARBA" id="ARBA00022741"/>
    </source>
</evidence>
<organism evidence="14 15">
    <name type="scientific">Fulvitalea axinellae</name>
    <dbReference type="NCBI Taxonomy" id="1182444"/>
    <lineage>
        <taxon>Bacteria</taxon>
        <taxon>Pseudomonadati</taxon>
        <taxon>Bacteroidota</taxon>
        <taxon>Cytophagia</taxon>
        <taxon>Cytophagales</taxon>
        <taxon>Persicobacteraceae</taxon>
        <taxon>Fulvitalea</taxon>
    </lineage>
</organism>
<evidence type="ECO:0000313" key="15">
    <source>
        <dbReference type="Proteomes" id="UP001348817"/>
    </source>
</evidence>
<dbReference type="InterPro" id="IPR001763">
    <property type="entry name" value="Rhodanese-like_dom"/>
</dbReference>
<dbReference type="InterPro" id="IPR036873">
    <property type="entry name" value="Rhodanese-like_dom_sf"/>
</dbReference>
<proteinExistence type="inferred from homology"/>
<keyword evidence="15" id="KW-1185">Reference proteome</keyword>
<dbReference type="KEGG" id="fax:FUAX_24770"/>
<comment type="catalytic activity">
    <reaction evidence="5">
        <text>[molybdopterin-synthase sulfur-carrier protein]-C-terminal Gly-Gly + ATP + H(+) = [molybdopterin-synthase sulfur-carrier protein]-C-terminal Gly-Gly-AMP + diphosphate</text>
        <dbReference type="Rhea" id="RHEA:43616"/>
        <dbReference type="Rhea" id="RHEA-COMP:12159"/>
        <dbReference type="Rhea" id="RHEA-COMP:12202"/>
        <dbReference type="ChEBI" id="CHEBI:15378"/>
        <dbReference type="ChEBI" id="CHEBI:30616"/>
        <dbReference type="ChEBI" id="CHEBI:33019"/>
        <dbReference type="ChEBI" id="CHEBI:90618"/>
        <dbReference type="ChEBI" id="CHEBI:90778"/>
        <dbReference type="EC" id="2.7.7.80"/>
    </reaction>
</comment>
<dbReference type="CDD" id="cd00757">
    <property type="entry name" value="ThiF_MoeB_HesA_family"/>
    <property type="match status" value="1"/>
</dbReference>
<keyword evidence="4" id="KW-0067">ATP-binding</keyword>
<evidence type="ECO:0000256" key="4">
    <source>
        <dbReference type="ARBA" id="ARBA00022840"/>
    </source>
</evidence>
<evidence type="ECO:0000256" key="11">
    <source>
        <dbReference type="ARBA" id="ARBA00075328"/>
    </source>
</evidence>
<dbReference type="GO" id="GO:0008641">
    <property type="term" value="F:ubiquitin-like modifier activating enzyme activity"/>
    <property type="evidence" value="ECO:0007669"/>
    <property type="project" value="InterPro"/>
</dbReference>
<dbReference type="SUPFAM" id="SSF52821">
    <property type="entry name" value="Rhodanese/Cell cycle control phosphatase"/>
    <property type="match status" value="1"/>
</dbReference>
<dbReference type="RefSeq" id="WP_338391624.1">
    <property type="nucleotide sequence ID" value="NZ_AP025314.1"/>
</dbReference>
<dbReference type="GO" id="GO:0061605">
    <property type="term" value="F:molybdopterin-synthase adenylyltransferase activity"/>
    <property type="evidence" value="ECO:0007669"/>
    <property type="project" value="UniProtKB-EC"/>
</dbReference>
<dbReference type="GO" id="GO:0005829">
    <property type="term" value="C:cytosol"/>
    <property type="evidence" value="ECO:0007669"/>
    <property type="project" value="TreeGrafter"/>
</dbReference>
<evidence type="ECO:0000259" key="13">
    <source>
        <dbReference type="PROSITE" id="PS50206"/>
    </source>
</evidence>
<protein>
    <recommendedName>
        <fullName evidence="9">Molybdopterin-synthase adenylyltransferase</fullName>
        <ecNumber evidence="8">2.7.7.80</ecNumber>
    </recommendedName>
    <alternativeName>
        <fullName evidence="12">MoaD protein adenylase</fullName>
    </alternativeName>
    <alternativeName>
        <fullName evidence="10">Molybdopterin-converting factor subunit 1 adenylase</fullName>
    </alternativeName>
    <alternativeName>
        <fullName evidence="11">Sulfur carrier protein MoaD adenylyltransferase</fullName>
    </alternativeName>
</protein>
<keyword evidence="2" id="KW-0808">Transferase</keyword>
<dbReference type="EC" id="2.7.7.80" evidence="8"/>
<dbReference type="PANTHER" id="PTHR10953">
    <property type="entry name" value="UBIQUITIN-ACTIVATING ENZYME E1"/>
    <property type="match status" value="1"/>
</dbReference>
<dbReference type="InterPro" id="IPR035985">
    <property type="entry name" value="Ubiquitin-activating_enz"/>
</dbReference>
<gene>
    <name evidence="14" type="ORF">FUAX_24770</name>
</gene>
<dbReference type="GO" id="GO:0004792">
    <property type="term" value="F:thiosulfate-cyanide sulfurtransferase activity"/>
    <property type="evidence" value="ECO:0007669"/>
    <property type="project" value="TreeGrafter"/>
</dbReference>
<evidence type="ECO:0000256" key="6">
    <source>
        <dbReference type="ARBA" id="ARBA00055169"/>
    </source>
</evidence>
<name>A0AAU9DG99_9BACT</name>
<evidence type="ECO:0000256" key="10">
    <source>
        <dbReference type="ARBA" id="ARBA00075110"/>
    </source>
</evidence>
<comment type="subunit">
    <text evidence="7">Homodimer. Forms a stable heterotetrameric complex of 2 MoeB and 2 MoaD during adenylation of MoaD.</text>
</comment>
<dbReference type="AlphaFoldDB" id="A0AAU9DG99"/>
<dbReference type="GO" id="GO:0005524">
    <property type="term" value="F:ATP binding"/>
    <property type="evidence" value="ECO:0007669"/>
    <property type="project" value="UniProtKB-KW"/>
</dbReference>
<comment type="similarity">
    <text evidence="1">Belongs to the HesA/MoeB/ThiF family.</text>
</comment>
<dbReference type="Pfam" id="PF00899">
    <property type="entry name" value="ThiF"/>
    <property type="match status" value="1"/>
</dbReference>
<dbReference type="InterPro" id="IPR045886">
    <property type="entry name" value="ThiF/MoeB/HesA"/>
</dbReference>
<dbReference type="GO" id="GO:0008146">
    <property type="term" value="F:sulfotransferase activity"/>
    <property type="evidence" value="ECO:0007669"/>
    <property type="project" value="TreeGrafter"/>
</dbReference>
<comment type="function">
    <text evidence="6">Catalyzes the adenylation by ATP of the carboxyl group of the C-terminal glycine of sulfur carrier protein MoaD.</text>
</comment>
<sequence>MNPAYRNRYSRHLILEQIGEAGQEKLLASKVLIIGAGGLGCPVAQYLVAAGVGTVGIVDFDSVDESNLQRQILFGVLDVGKNKALCAKARLEALNPTIEIRAYTERITPENALGLIAEYDIVVDGTDNFSTRYLLNDACVILGKPLVFGAIQKFSGQVSVFNYKGGPTYRCVFPEPPAPGESPTCSEIGVLGVLPGLVGTKQANEVLKMILGIGETLSGRLLLLDALFGTENVLEVVRTEEGIRKALDEADSFSKRNYERFCGLRTEEKSNTISSDRFFEFLRSGNAVVLDVREEYEEPKFPKEWNAVEIPFAEVKNRSVEIDARGGVGKTLVIVCQVGVRSAVLADFLRDNSEYSSVVHLEEGALALPDTTLESDG</sequence>
<evidence type="ECO:0000256" key="2">
    <source>
        <dbReference type="ARBA" id="ARBA00022679"/>
    </source>
</evidence>
<dbReference type="NCBIfam" id="NF004281">
    <property type="entry name" value="PRK05690.1"/>
    <property type="match status" value="1"/>
</dbReference>
<dbReference type="SUPFAM" id="SSF69572">
    <property type="entry name" value="Activating enzymes of the ubiquitin-like proteins"/>
    <property type="match status" value="1"/>
</dbReference>
<evidence type="ECO:0000256" key="8">
    <source>
        <dbReference type="ARBA" id="ARBA00066884"/>
    </source>
</evidence>
<dbReference type="CDD" id="cd00158">
    <property type="entry name" value="RHOD"/>
    <property type="match status" value="1"/>
</dbReference>
<accession>A0AAU9DG99</accession>
<dbReference type="Gene3D" id="3.40.250.10">
    <property type="entry name" value="Rhodanese-like domain"/>
    <property type="match status" value="1"/>
</dbReference>
<reference evidence="14 15" key="1">
    <citation type="submission" date="2021-12" db="EMBL/GenBank/DDBJ databases">
        <title>Genome sequencing of bacteria with rrn-lacking chromosome and rrn-plasmid.</title>
        <authorList>
            <person name="Anda M."/>
            <person name="Iwasaki W."/>
        </authorList>
    </citation>
    <scope>NUCLEOTIDE SEQUENCE [LARGE SCALE GENOMIC DNA]</scope>
    <source>
        <strain evidence="14 15">DSM 100852</strain>
    </source>
</reference>
<dbReference type="FunFam" id="3.40.50.720:FF:000033">
    <property type="entry name" value="Adenylyltransferase and sulfurtransferase MOCS3"/>
    <property type="match status" value="1"/>
</dbReference>
<dbReference type="PANTHER" id="PTHR10953:SF102">
    <property type="entry name" value="ADENYLYLTRANSFERASE AND SULFURTRANSFERASE MOCS3"/>
    <property type="match status" value="1"/>
</dbReference>
<keyword evidence="3" id="KW-0547">Nucleotide-binding</keyword>
<dbReference type="Proteomes" id="UP001348817">
    <property type="component" value="Chromosome"/>
</dbReference>
<evidence type="ECO:0000313" key="14">
    <source>
        <dbReference type="EMBL" id="BDD10045.1"/>
    </source>
</evidence>